<name>A0A7L4ZFK9_9FLAO</name>
<dbReference type="PROSITE" id="PS00455">
    <property type="entry name" value="AMP_BINDING"/>
    <property type="match status" value="1"/>
</dbReference>
<keyword evidence="4" id="KW-0597">Phosphoprotein</keyword>
<accession>A0A7L4ZFK9</accession>
<sequence length="1587" mass="183948">MIDFLQKLANNNIYLDLKEGDKLKLYFESERIDSELLQEIKENKEAIITYLKEYGVANVAQNEKYIDKVAESDNYVLSAAQKRLWILSQMDEGSEAYNIPTDITITGDYDIPVLKKAIHAVIERHEILRTVLKKDEQEEIKQWVLDPSETNFAIAYHDMQHENNPHAEIRNYIQQDSYVTFDLETGPLFRVVIFRASHDTYTIYYNMHHIVSDGWSMNILSKDIMSYYEAFKQNKTPNLAELKIQYKDYAAWQYSKLKEAAFETDKTYWLNQLSDERPFLDLPFQKQRPQLKAYDGDSLETYLSLEQSRGLKTFLQSENGSLFTGVLALWNVLFYKYTGLHDITIGTTVAGRDHADLTNQIGCYVNTLALKNKIIPTESFYNFYKKVAASTLTAFNHQAYPFDQLIEDLNVKRDLSRNPLYDVMLVVQNAGEDETEPEITVEPDFADKIFHHRDTKSKFDIQITFQEKGEHLYFFITYNTTLYEETEMRLLLIHFKKLVSEVLTKPNKAIGELTCLSENEQQQLLVDFNPKSDINYPKEETIVSLFEKQVQLRQHETAVVFEDKKLSYLELNTVVNQFANYLKDSCDIQPQDLISVELARSEWLIVSILAVLKLGAAYVPIDPAYPKERINYIRKDSKCKLNIDQATINAFRLVQNTYSNKKPSNSLETNHLAYVIYTSGTTGNPKGVLIEHKNIVRLFYNDAQLFNFNEKDVWCLFHSYCFDFSVWEIFGALLFGSKLVVVPSMTAKDTKLFAELLSKESVTVLNQTPSAFKLLQSEMLASNIAHTIRYVIFGGEALMPEITKAWHEAFPSCALINMYGITETTVHVTYKEITTNDIIANKSNIGTAIPTLACYVLDENLQLVPVGINGELYVSGKGVARGYLNRPELTNERFIQHPFKTNERLYKTGDVACWLPNGDLEYKGRIDDQVKIRGHRIELKEIEFQLLQSESVQQCVVLAQEDEVGEKNLVAYLISDEKETTAVLRTFLSERIPEYMLPSYFVQLDEFPLTANGKINKKALPKPQGLALDIGSNFVVPSTDTEKKLAGLWETILERNKIGIHDSFFELGGHSIKAMTLLTQIHKAFGVKLALKDIFIQPTVERLSILIEASTVEFYQEIPKIATAAHYPVSYEQKRLWLLSQDPKVSASYNMTFYTEMEANLDFEKFEKAIYTVIDRYETLRTVFKEDENGEIRQWILPLEELNFTIDYLDLKSDENAEETAEVYIKEKSSHVFDLENGPLISVGFIMISEDKNVFYYNLHHLISDGLSMQVLSKNLISFYHDYVRDDEPKVQPLRIQYKDYVVWQQQEIASKKTAAYHEMWKQLFKEEIPRVRLPFEKKRPEKFTNVGDGIQFNLGKKCRDDLQKITNLHDGTMYISIIFLVKLMMHKYVGNKKIMVGSSFSTRTHAELEDQIGFYINNLPLVTDIQEEQTLASLYKSVKDHTLEVSSIPWYPLELLIDQITYTYDPSFSGLFNVLVEYHEDQVHDKNAKENTSFINYQYNMPCQFDLSFEFHEHEKDIVCNILYNNSLFEKRHMELFVNRFRNISNQLADYMDVFHQKKLHELNMDQGEENISTKPKRAISLEENF</sequence>
<dbReference type="FunFam" id="3.40.50.980:FF:000002">
    <property type="entry name" value="Enterobactin synthetase component F"/>
    <property type="match status" value="1"/>
</dbReference>
<dbReference type="SUPFAM" id="SSF56801">
    <property type="entry name" value="Acetyl-CoA synthetase-like"/>
    <property type="match status" value="1"/>
</dbReference>
<dbReference type="CDD" id="cd19531">
    <property type="entry name" value="LCL_NRPS-like"/>
    <property type="match status" value="1"/>
</dbReference>
<dbReference type="Pfam" id="PF00668">
    <property type="entry name" value="Condensation"/>
    <property type="match status" value="2"/>
</dbReference>
<protein>
    <submittedName>
        <fullName evidence="6">Tyrocidine synthase 3</fullName>
    </submittedName>
</protein>
<dbReference type="InterPro" id="IPR045851">
    <property type="entry name" value="AMP-bd_C_sf"/>
</dbReference>
<dbReference type="Pfam" id="PF00501">
    <property type="entry name" value="AMP-binding"/>
    <property type="match status" value="1"/>
</dbReference>
<dbReference type="InterPro" id="IPR009081">
    <property type="entry name" value="PP-bd_ACP"/>
</dbReference>
<evidence type="ECO:0000259" key="5">
    <source>
        <dbReference type="PROSITE" id="PS50075"/>
    </source>
</evidence>
<dbReference type="Gene3D" id="3.30.559.10">
    <property type="entry name" value="Chloramphenicol acetyltransferase-like domain"/>
    <property type="match status" value="2"/>
</dbReference>
<dbReference type="PANTHER" id="PTHR45527:SF14">
    <property type="entry name" value="PLIPASTATIN SYNTHASE SUBUNIT B"/>
    <property type="match status" value="1"/>
</dbReference>
<reference evidence="6 7" key="1">
    <citation type="journal article" date="2013" name="Int. J. Syst. Evol. Microbiol.">
        <title>Kordia antarctica sp. nov., isolated from Antarctic seawater.</title>
        <authorList>
            <person name="Baek K."/>
            <person name="Choi A."/>
            <person name="Kang I."/>
            <person name="Lee K."/>
            <person name="Cho J.C."/>
        </authorList>
    </citation>
    <scope>NUCLEOTIDE SEQUENCE [LARGE SCALE GENOMIC DNA]</scope>
    <source>
        <strain evidence="6 7">IMCC3317</strain>
    </source>
</reference>
<feature type="domain" description="Carrier" evidence="5">
    <location>
        <begin position="1036"/>
        <end position="1111"/>
    </location>
</feature>
<evidence type="ECO:0000313" key="6">
    <source>
        <dbReference type="EMBL" id="QHI35405.1"/>
    </source>
</evidence>
<dbReference type="InterPro" id="IPR020845">
    <property type="entry name" value="AMP-binding_CS"/>
</dbReference>
<dbReference type="PROSITE" id="PS50075">
    <property type="entry name" value="CARRIER"/>
    <property type="match status" value="1"/>
</dbReference>
<dbReference type="Gene3D" id="3.30.300.30">
    <property type="match status" value="1"/>
</dbReference>
<dbReference type="InterPro" id="IPR006162">
    <property type="entry name" value="Ppantetheine_attach_site"/>
</dbReference>
<dbReference type="GO" id="GO:0005737">
    <property type="term" value="C:cytoplasm"/>
    <property type="evidence" value="ECO:0007669"/>
    <property type="project" value="TreeGrafter"/>
</dbReference>
<dbReference type="NCBIfam" id="TIGR01733">
    <property type="entry name" value="AA-adenyl-dom"/>
    <property type="match status" value="1"/>
</dbReference>
<dbReference type="Gene3D" id="3.40.50.12780">
    <property type="entry name" value="N-terminal domain of ligase-like"/>
    <property type="match status" value="1"/>
</dbReference>
<dbReference type="InterPro" id="IPR036736">
    <property type="entry name" value="ACP-like_sf"/>
</dbReference>
<dbReference type="FunFam" id="2.30.38.10:FF:000001">
    <property type="entry name" value="Non-ribosomal peptide synthetase PvdI"/>
    <property type="match status" value="1"/>
</dbReference>
<dbReference type="Proteomes" id="UP000464657">
    <property type="component" value="Chromosome"/>
</dbReference>
<comment type="similarity">
    <text evidence="2">Belongs to the ATP-dependent AMP-binding enzyme family.</text>
</comment>
<dbReference type="Pfam" id="PF00550">
    <property type="entry name" value="PP-binding"/>
    <property type="match status" value="1"/>
</dbReference>
<dbReference type="InterPro" id="IPR023213">
    <property type="entry name" value="CAT-like_dom_sf"/>
</dbReference>
<dbReference type="Pfam" id="PF13193">
    <property type="entry name" value="AMP-binding_C"/>
    <property type="match status" value="1"/>
</dbReference>
<dbReference type="InterPro" id="IPR044894">
    <property type="entry name" value="TubC_N_sf"/>
</dbReference>
<evidence type="ECO:0000256" key="2">
    <source>
        <dbReference type="ARBA" id="ARBA00006432"/>
    </source>
</evidence>
<evidence type="ECO:0000256" key="3">
    <source>
        <dbReference type="ARBA" id="ARBA00022450"/>
    </source>
</evidence>
<dbReference type="FunFam" id="1.10.1200.10:FF:000005">
    <property type="entry name" value="Nonribosomal peptide synthetase 1"/>
    <property type="match status" value="1"/>
</dbReference>
<dbReference type="GO" id="GO:0003824">
    <property type="term" value="F:catalytic activity"/>
    <property type="evidence" value="ECO:0007669"/>
    <property type="project" value="InterPro"/>
</dbReference>
<keyword evidence="7" id="KW-1185">Reference proteome</keyword>
<comment type="cofactor">
    <cofactor evidence="1">
        <name>pantetheine 4'-phosphate</name>
        <dbReference type="ChEBI" id="CHEBI:47942"/>
    </cofactor>
</comment>
<dbReference type="Gene3D" id="1.10.1200.10">
    <property type="entry name" value="ACP-like"/>
    <property type="match status" value="1"/>
</dbReference>
<proteinExistence type="inferred from homology"/>
<dbReference type="KEGG" id="kan:IMCC3317_07510"/>
<dbReference type="FunFam" id="3.30.300.30:FF:000010">
    <property type="entry name" value="Enterobactin synthetase component F"/>
    <property type="match status" value="1"/>
</dbReference>
<dbReference type="PANTHER" id="PTHR45527">
    <property type="entry name" value="NONRIBOSOMAL PEPTIDE SYNTHETASE"/>
    <property type="match status" value="1"/>
</dbReference>
<dbReference type="EMBL" id="CP019288">
    <property type="protein sequence ID" value="QHI35405.1"/>
    <property type="molecule type" value="Genomic_DNA"/>
</dbReference>
<dbReference type="PROSITE" id="PS00012">
    <property type="entry name" value="PHOSPHOPANTETHEINE"/>
    <property type="match status" value="1"/>
</dbReference>
<organism evidence="6 7">
    <name type="scientific">Kordia antarctica</name>
    <dbReference type="NCBI Taxonomy" id="1218801"/>
    <lineage>
        <taxon>Bacteria</taxon>
        <taxon>Pseudomonadati</taxon>
        <taxon>Bacteroidota</taxon>
        <taxon>Flavobacteriia</taxon>
        <taxon>Flavobacteriales</taxon>
        <taxon>Flavobacteriaceae</taxon>
        <taxon>Kordia</taxon>
    </lineage>
</organism>
<dbReference type="RefSeq" id="WP_160128148.1">
    <property type="nucleotide sequence ID" value="NZ_CP019288.1"/>
</dbReference>
<dbReference type="InterPro" id="IPR025110">
    <property type="entry name" value="AMP-bd_C"/>
</dbReference>
<dbReference type="InterPro" id="IPR001242">
    <property type="entry name" value="Condensation_dom"/>
</dbReference>
<dbReference type="InterPro" id="IPR042099">
    <property type="entry name" value="ANL_N_sf"/>
</dbReference>
<dbReference type="InterPro" id="IPR000873">
    <property type="entry name" value="AMP-dep_synth/lig_dom"/>
</dbReference>
<dbReference type="Gene3D" id="1.10.10.1830">
    <property type="entry name" value="Non-ribosomal peptide synthase, adenylation domain"/>
    <property type="match status" value="1"/>
</dbReference>
<dbReference type="GO" id="GO:0043041">
    <property type="term" value="P:amino acid activation for nonribosomal peptide biosynthetic process"/>
    <property type="evidence" value="ECO:0007669"/>
    <property type="project" value="TreeGrafter"/>
</dbReference>
<dbReference type="GO" id="GO:0044550">
    <property type="term" value="P:secondary metabolite biosynthetic process"/>
    <property type="evidence" value="ECO:0007669"/>
    <property type="project" value="UniProtKB-ARBA"/>
</dbReference>
<dbReference type="FunFam" id="3.40.50.12780:FF:000012">
    <property type="entry name" value="Non-ribosomal peptide synthetase"/>
    <property type="match status" value="1"/>
</dbReference>
<keyword evidence="3" id="KW-0596">Phosphopantetheine</keyword>
<dbReference type="SUPFAM" id="SSF52777">
    <property type="entry name" value="CoA-dependent acyltransferases"/>
    <property type="match status" value="4"/>
</dbReference>
<gene>
    <name evidence="6" type="primary">tycC_5</name>
    <name evidence="6" type="ORF">IMCC3317_07510</name>
</gene>
<dbReference type="GO" id="GO:0031177">
    <property type="term" value="F:phosphopantetheine binding"/>
    <property type="evidence" value="ECO:0007669"/>
    <property type="project" value="TreeGrafter"/>
</dbReference>
<evidence type="ECO:0000256" key="1">
    <source>
        <dbReference type="ARBA" id="ARBA00001957"/>
    </source>
</evidence>
<dbReference type="Gene3D" id="3.30.559.30">
    <property type="entry name" value="Nonribosomal peptide synthetase, condensation domain"/>
    <property type="match status" value="2"/>
</dbReference>
<evidence type="ECO:0000256" key="4">
    <source>
        <dbReference type="ARBA" id="ARBA00022553"/>
    </source>
</evidence>
<dbReference type="SUPFAM" id="SSF47336">
    <property type="entry name" value="ACP-like"/>
    <property type="match status" value="1"/>
</dbReference>
<dbReference type="InterPro" id="IPR010071">
    <property type="entry name" value="AA_adenyl_dom"/>
</dbReference>
<dbReference type="OrthoDB" id="605930at2"/>
<dbReference type="CDD" id="cd05930">
    <property type="entry name" value="A_NRPS"/>
    <property type="match status" value="1"/>
</dbReference>
<evidence type="ECO:0000313" key="7">
    <source>
        <dbReference type="Proteomes" id="UP000464657"/>
    </source>
</evidence>